<organism evidence="2">
    <name type="scientific">freshwater metagenome</name>
    <dbReference type="NCBI Taxonomy" id="449393"/>
    <lineage>
        <taxon>unclassified sequences</taxon>
        <taxon>metagenomes</taxon>
        <taxon>ecological metagenomes</taxon>
    </lineage>
</organism>
<evidence type="ECO:0000256" key="1">
    <source>
        <dbReference type="SAM" id="Phobius"/>
    </source>
</evidence>
<keyword evidence="1" id="KW-0812">Transmembrane</keyword>
<gene>
    <name evidence="2" type="ORF">UFOPK3317_00740</name>
</gene>
<protein>
    <submittedName>
        <fullName evidence="2">Unannotated protein</fullName>
    </submittedName>
</protein>
<name>A0A6J7DBE4_9ZZZZ</name>
<feature type="transmembrane region" description="Helical" evidence="1">
    <location>
        <begin position="198"/>
        <end position="214"/>
    </location>
</feature>
<feature type="transmembrane region" description="Helical" evidence="1">
    <location>
        <begin position="296"/>
        <end position="318"/>
    </location>
</feature>
<proteinExistence type="predicted"/>
<keyword evidence="1" id="KW-0472">Membrane</keyword>
<feature type="transmembrane region" description="Helical" evidence="1">
    <location>
        <begin position="174"/>
        <end position="192"/>
    </location>
</feature>
<feature type="transmembrane region" description="Helical" evidence="1">
    <location>
        <begin position="351"/>
        <end position="372"/>
    </location>
</feature>
<feature type="transmembrane region" description="Helical" evidence="1">
    <location>
        <begin position="147"/>
        <end position="165"/>
    </location>
</feature>
<feature type="transmembrane region" description="Helical" evidence="1">
    <location>
        <begin position="26"/>
        <end position="46"/>
    </location>
</feature>
<accession>A0A6J7DBE4</accession>
<feature type="transmembrane region" description="Helical" evidence="1">
    <location>
        <begin position="384"/>
        <end position="403"/>
    </location>
</feature>
<keyword evidence="1" id="KW-1133">Transmembrane helix</keyword>
<feature type="transmembrane region" description="Helical" evidence="1">
    <location>
        <begin position="122"/>
        <end position="141"/>
    </location>
</feature>
<reference evidence="2" key="1">
    <citation type="submission" date="2020-05" db="EMBL/GenBank/DDBJ databases">
        <authorList>
            <person name="Chiriac C."/>
            <person name="Salcher M."/>
            <person name="Ghai R."/>
            <person name="Kavagutti S V."/>
        </authorList>
    </citation>
    <scope>NUCLEOTIDE SEQUENCE</scope>
</reference>
<evidence type="ECO:0000313" key="2">
    <source>
        <dbReference type="EMBL" id="CAB4867826.1"/>
    </source>
</evidence>
<feature type="transmembrane region" description="Helical" evidence="1">
    <location>
        <begin position="325"/>
        <end position="345"/>
    </location>
</feature>
<dbReference type="EMBL" id="CAFBLK010000108">
    <property type="protein sequence ID" value="CAB4867826.1"/>
    <property type="molecule type" value="Genomic_DNA"/>
</dbReference>
<dbReference type="AlphaFoldDB" id="A0A6J7DBE4"/>
<sequence length="583" mass="63546">MQAVKTIEQNDAVEPNTNISRRSHTGAWVVAVILILVYALPLRGLLRSQGPPMEEGFMLAFPEFVLNGLRPNRDFLHLYGPGSLWALAGTYKLFGVSLAAERWFGVLQQVGIIAGVAGLARYWGRLMALTAGLVAIAFVIPPIGLTALAWDGAVALLVLGLLCALEGRRRIQNAATALKFSFSAGLLLGLGLTFRPDLVIAATLGGCCASWGLGNKFFKRMIAGAAIGVSPYILHLFLSGPMNVIRGMVLDPVFKLRGGRGLPIPPSWSQFDSVLQRVGAEQLPRWPAPISSPAQLALWFWVLIFSVFFILGVSIWSIRRERARFNARALLAIGALSLGMLPQAIQRADSAHLSWVSCVPLAFLPIAVLELNHLLRPKANNRRGVTLAIATAALLLFAVTPHFTARIYADYTAQSFGYRRTAVPITHHGRLFYYGRPEVQGAAESLLARIDSISKPGDRLFVGTADLRRTPYSDAYLYYLLPWLTPATYFVEMDPGMANAEDSRMPSDLASADVVVLSSIWRDWSEPNTSVDFGSLKSTKVLVRDFCLDNSFGGGIYELYTRRPKPGACPTGTTPPTLPPLEG</sequence>
<feature type="transmembrane region" description="Helical" evidence="1">
    <location>
        <begin position="221"/>
        <end position="238"/>
    </location>
</feature>